<dbReference type="AlphaFoldDB" id="A0A2S9TH86"/>
<feature type="domain" description="Methyltransferase" evidence="1">
    <location>
        <begin position="54"/>
        <end position="156"/>
    </location>
</feature>
<proteinExistence type="predicted"/>
<accession>A0A2S9TH86</accession>
<dbReference type="EMBL" id="NXGI01000005">
    <property type="protein sequence ID" value="PRM98205.1"/>
    <property type="molecule type" value="Genomic_DNA"/>
</dbReference>
<keyword evidence="2" id="KW-0489">Methyltransferase</keyword>
<dbReference type="CDD" id="cd02440">
    <property type="entry name" value="AdoMet_MTases"/>
    <property type="match status" value="1"/>
</dbReference>
<evidence type="ECO:0000259" key="1">
    <source>
        <dbReference type="Pfam" id="PF13847"/>
    </source>
</evidence>
<dbReference type="Gene3D" id="3.40.50.150">
    <property type="entry name" value="Vaccinia Virus protein VP39"/>
    <property type="match status" value="1"/>
</dbReference>
<dbReference type="Pfam" id="PF13847">
    <property type="entry name" value="Methyltransf_31"/>
    <property type="match status" value="1"/>
</dbReference>
<protein>
    <submittedName>
        <fullName evidence="2">SAM-dependent methyltransferase</fullName>
    </submittedName>
</protein>
<dbReference type="InterPro" id="IPR025714">
    <property type="entry name" value="Methyltranfer_dom"/>
</dbReference>
<sequence length="212" mass="25595">MEYTKIIEHYEECFDKYGDTPRGVDWTKEEQVEFRYQTMLELVNFREKSFQVTKQVSLLDYGCGLSHLYEFIQKNNINNIEYTGLEISNKFFNESKQKFPKNNYILGDILKDNNLLQNKYDYIVMNGVFTEKRNLSYEDMFEYFEKMVGLVYSYCNKGISFNVMSKQVDWEIDTLFHVPMDDMANFLTKKISRNFIIRNDYGLYEYTVYLYK</sequence>
<dbReference type="SUPFAM" id="SSF53335">
    <property type="entry name" value="S-adenosyl-L-methionine-dependent methyltransferases"/>
    <property type="match status" value="1"/>
</dbReference>
<dbReference type="GO" id="GO:0008168">
    <property type="term" value="F:methyltransferase activity"/>
    <property type="evidence" value="ECO:0007669"/>
    <property type="project" value="UniProtKB-KW"/>
</dbReference>
<gene>
    <name evidence="2" type="ORF">CJ670_03995</name>
</gene>
<dbReference type="InterPro" id="IPR029063">
    <property type="entry name" value="SAM-dependent_MTases_sf"/>
</dbReference>
<organism evidence="2 3">
    <name type="scientific">Aliarcobacter cryaerophilus</name>
    <dbReference type="NCBI Taxonomy" id="28198"/>
    <lineage>
        <taxon>Bacteria</taxon>
        <taxon>Pseudomonadati</taxon>
        <taxon>Campylobacterota</taxon>
        <taxon>Epsilonproteobacteria</taxon>
        <taxon>Campylobacterales</taxon>
        <taxon>Arcobacteraceae</taxon>
        <taxon>Aliarcobacter</taxon>
    </lineage>
</organism>
<evidence type="ECO:0000313" key="3">
    <source>
        <dbReference type="Proteomes" id="UP000239151"/>
    </source>
</evidence>
<dbReference type="GO" id="GO:0032259">
    <property type="term" value="P:methylation"/>
    <property type="evidence" value="ECO:0007669"/>
    <property type="project" value="UniProtKB-KW"/>
</dbReference>
<keyword evidence="2" id="KW-0808">Transferase</keyword>
<comment type="caution">
    <text evidence="2">The sequence shown here is derived from an EMBL/GenBank/DDBJ whole genome shotgun (WGS) entry which is preliminary data.</text>
</comment>
<evidence type="ECO:0000313" key="2">
    <source>
        <dbReference type="EMBL" id="PRM98205.1"/>
    </source>
</evidence>
<reference evidence="2 3" key="1">
    <citation type="submission" date="2017-09" db="EMBL/GenBank/DDBJ databases">
        <title>Reassesment of A. cryaerophilus.</title>
        <authorList>
            <person name="Perez-Cataluna A."/>
            <person name="Collado L."/>
            <person name="Salgado O."/>
            <person name="Lefinanco V."/>
            <person name="Figueras M.J."/>
        </authorList>
    </citation>
    <scope>NUCLEOTIDE SEQUENCE [LARGE SCALE GENOMIC DNA]</scope>
    <source>
        <strain evidence="2 3">LMG 9065</strain>
    </source>
</reference>
<name>A0A2S9TH86_9BACT</name>
<dbReference type="Proteomes" id="UP000239151">
    <property type="component" value="Unassembled WGS sequence"/>
</dbReference>